<dbReference type="GO" id="GO:0043546">
    <property type="term" value="F:molybdopterin cofactor binding"/>
    <property type="evidence" value="ECO:0007669"/>
    <property type="project" value="InterPro"/>
</dbReference>
<dbReference type="PANTHER" id="PTHR43105:SF2">
    <property type="entry name" value="RESPIRATORY NITRATE REDUCTASE 2 ALPHA CHAIN"/>
    <property type="match status" value="1"/>
</dbReference>
<dbReference type="Pfam" id="PF01568">
    <property type="entry name" value="Molydop_binding"/>
    <property type="match status" value="1"/>
</dbReference>
<evidence type="ECO:0000256" key="3">
    <source>
        <dbReference type="ARBA" id="ARBA00023014"/>
    </source>
</evidence>
<dbReference type="GO" id="GO:0016020">
    <property type="term" value="C:membrane"/>
    <property type="evidence" value="ECO:0007669"/>
    <property type="project" value="TreeGrafter"/>
</dbReference>
<feature type="domain" description="Molybdopterin oxidoreductase" evidence="4">
    <location>
        <begin position="56"/>
        <end position="127"/>
    </location>
</feature>
<evidence type="ECO:0000259" key="4">
    <source>
        <dbReference type="Pfam" id="PF00384"/>
    </source>
</evidence>
<evidence type="ECO:0000256" key="2">
    <source>
        <dbReference type="ARBA" id="ARBA00023004"/>
    </source>
</evidence>
<comment type="caution">
    <text evidence="6">The sequence shown here is derived from an EMBL/GenBank/DDBJ whole genome shotgun (WGS) entry which is preliminary data.</text>
</comment>
<feature type="domain" description="Molybdopterin dinucleotide-binding" evidence="5">
    <location>
        <begin position="275"/>
        <end position="356"/>
    </location>
</feature>
<evidence type="ECO:0000259" key="5">
    <source>
        <dbReference type="Pfam" id="PF01568"/>
    </source>
</evidence>
<dbReference type="GO" id="GO:0046872">
    <property type="term" value="F:metal ion binding"/>
    <property type="evidence" value="ECO:0007669"/>
    <property type="project" value="UniProtKB-KW"/>
</dbReference>
<dbReference type="Pfam" id="PF00384">
    <property type="entry name" value="Molybdopterin"/>
    <property type="match status" value="1"/>
</dbReference>
<dbReference type="PROSITE" id="PS00490">
    <property type="entry name" value="MOLYBDOPTERIN_PROK_2"/>
    <property type="match status" value="1"/>
</dbReference>
<protein>
    <recommendedName>
        <fullName evidence="7">Molybdopterin dinucleotide-binding domain-containing protein</fullName>
    </recommendedName>
</protein>
<dbReference type="InterPro" id="IPR006656">
    <property type="entry name" value="Mopterin_OxRdtase"/>
</dbReference>
<evidence type="ECO:0000313" key="6">
    <source>
        <dbReference type="EMBL" id="KKL20787.1"/>
    </source>
</evidence>
<feature type="non-terminal residue" evidence="6">
    <location>
        <position position="396"/>
    </location>
</feature>
<dbReference type="InterPro" id="IPR009010">
    <property type="entry name" value="Asp_de-COase-like_dom_sf"/>
</dbReference>
<sequence>MKRTFDEYFQEAMDKGWWDGLVRPAPDNPPRVYLGVASSTLRRTRGGFKQLLNNLWPKLDLIVSVDIRMSTTAYFSDIVLPAAAFYEKVDFRFPTMHINFLTFTDQAVKPIGESKSEWEIFRLLSEKIEERAKQRDLGEYSDDGDRRYRLDDLYDIFTLHGAFKEHDEEKLADEMVKDSVRVGALPKKTDLKEVRKRGIIRFTGLGADAVGLNVATDIKPGETISPLRWHTERKIPYPTLTRRIQFYIDHPWFLEADEALPRHKDPPKMGGDYPLLLTSGHNRHSIHSVNMTNSLLLETHRGSPACFLHPADAAVRGVADGDPVAVRNDFGSFQVEARVVPSVSAGQIILYNGWEPYMFDGWRGGNEVEPGMIKWLHLVSRYGHLRYLPFNWQPVQ</sequence>
<gene>
    <name evidence="6" type="ORF">LCGC14_2451960</name>
</gene>
<keyword evidence="2" id="KW-0408">Iron</keyword>
<dbReference type="AlphaFoldDB" id="A0A0F9C3E7"/>
<proteinExistence type="predicted"/>
<evidence type="ECO:0000256" key="1">
    <source>
        <dbReference type="ARBA" id="ARBA00022723"/>
    </source>
</evidence>
<name>A0A0F9C3E7_9ZZZZ</name>
<keyword evidence="3" id="KW-0411">Iron-sulfur</keyword>
<dbReference type="GO" id="GO:0051536">
    <property type="term" value="F:iron-sulfur cluster binding"/>
    <property type="evidence" value="ECO:0007669"/>
    <property type="project" value="UniProtKB-KW"/>
</dbReference>
<dbReference type="EMBL" id="LAZR01037962">
    <property type="protein sequence ID" value="KKL20787.1"/>
    <property type="molecule type" value="Genomic_DNA"/>
</dbReference>
<organism evidence="6">
    <name type="scientific">marine sediment metagenome</name>
    <dbReference type="NCBI Taxonomy" id="412755"/>
    <lineage>
        <taxon>unclassified sequences</taxon>
        <taxon>metagenomes</taxon>
        <taxon>ecological metagenomes</taxon>
    </lineage>
</organism>
<dbReference type="PANTHER" id="PTHR43105">
    <property type="entry name" value="RESPIRATORY NITRATE REDUCTASE"/>
    <property type="match status" value="1"/>
</dbReference>
<accession>A0A0F9C3E7</accession>
<dbReference type="SUPFAM" id="SSF50692">
    <property type="entry name" value="ADC-like"/>
    <property type="match status" value="1"/>
</dbReference>
<dbReference type="InterPro" id="IPR006657">
    <property type="entry name" value="MoPterin_dinucl-bd_dom"/>
</dbReference>
<dbReference type="SUPFAM" id="SSF53706">
    <property type="entry name" value="Formate dehydrogenase/DMSO reductase, domains 1-3"/>
    <property type="match status" value="1"/>
</dbReference>
<dbReference type="InterPro" id="IPR006655">
    <property type="entry name" value="Mopterin_OxRdtase_prok_CS"/>
</dbReference>
<dbReference type="GO" id="GO:0016491">
    <property type="term" value="F:oxidoreductase activity"/>
    <property type="evidence" value="ECO:0007669"/>
    <property type="project" value="InterPro"/>
</dbReference>
<reference evidence="6" key="1">
    <citation type="journal article" date="2015" name="Nature">
        <title>Complex archaea that bridge the gap between prokaryotes and eukaryotes.</title>
        <authorList>
            <person name="Spang A."/>
            <person name="Saw J.H."/>
            <person name="Jorgensen S.L."/>
            <person name="Zaremba-Niedzwiedzka K."/>
            <person name="Martijn J."/>
            <person name="Lind A.E."/>
            <person name="van Eijk R."/>
            <person name="Schleper C."/>
            <person name="Guy L."/>
            <person name="Ettema T.J."/>
        </authorList>
    </citation>
    <scope>NUCLEOTIDE SEQUENCE</scope>
</reference>
<dbReference type="Gene3D" id="3.40.50.12440">
    <property type="match status" value="2"/>
</dbReference>
<evidence type="ECO:0008006" key="7">
    <source>
        <dbReference type="Google" id="ProtNLM"/>
    </source>
</evidence>
<dbReference type="InterPro" id="IPR050123">
    <property type="entry name" value="Prok_molybdopt-oxidoreductase"/>
</dbReference>
<keyword evidence="1" id="KW-0479">Metal-binding</keyword>